<accession>A0A4W5LAK7</accession>
<dbReference type="GO" id="GO:0005634">
    <property type="term" value="C:nucleus"/>
    <property type="evidence" value="ECO:0007669"/>
    <property type="project" value="InterPro"/>
</dbReference>
<dbReference type="InterPro" id="IPR026314">
    <property type="entry name" value="YLP_motif_con_p1"/>
</dbReference>
<dbReference type="InterPro" id="IPR027417">
    <property type="entry name" value="P-loop_NTPase"/>
</dbReference>
<dbReference type="AlphaFoldDB" id="A0A4W5LAK7"/>
<proteinExistence type="predicted"/>
<evidence type="ECO:0000313" key="1">
    <source>
        <dbReference type="Ensembl" id="ENSHHUP00000022852.1"/>
    </source>
</evidence>
<reference evidence="2" key="1">
    <citation type="submission" date="2018-06" db="EMBL/GenBank/DDBJ databases">
        <title>Genome assembly of Danube salmon.</title>
        <authorList>
            <person name="Macqueen D.J."/>
            <person name="Gundappa M.K."/>
        </authorList>
    </citation>
    <scope>NUCLEOTIDE SEQUENCE [LARGE SCALE GENOMIC DNA]</scope>
</reference>
<dbReference type="PANTHER" id="PTHR13413:SF0">
    <property type="entry name" value="YLP MOTIF-CONTAINING PROTEIN 1"/>
    <property type="match status" value="1"/>
</dbReference>
<dbReference type="GO" id="GO:0032204">
    <property type="term" value="P:regulation of telomere maintenance"/>
    <property type="evidence" value="ECO:0007669"/>
    <property type="project" value="TreeGrafter"/>
</dbReference>
<dbReference type="Proteomes" id="UP000314982">
    <property type="component" value="Unassembled WGS sequence"/>
</dbReference>
<dbReference type="PANTHER" id="PTHR13413">
    <property type="entry name" value="YLP MOTIF CONTAINING PROTEIN NUCLEAR PROTEIN ZAP"/>
    <property type="match status" value="1"/>
</dbReference>
<organism evidence="1 2">
    <name type="scientific">Hucho hucho</name>
    <name type="common">huchen</name>
    <dbReference type="NCBI Taxonomy" id="62062"/>
    <lineage>
        <taxon>Eukaryota</taxon>
        <taxon>Metazoa</taxon>
        <taxon>Chordata</taxon>
        <taxon>Craniata</taxon>
        <taxon>Vertebrata</taxon>
        <taxon>Euteleostomi</taxon>
        <taxon>Actinopterygii</taxon>
        <taxon>Neopterygii</taxon>
        <taxon>Teleostei</taxon>
        <taxon>Protacanthopterygii</taxon>
        <taxon>Salmoniformes</taxon>
        <taxon>Salmonidae</taxon>
        <taxon>Salmoninae</taxon>
        <taxon>Hucho</taxon>
    </lineage>
</organism>
<reference evidence="1" key="3">
    <citation type="submission" date="2025-09" db="UniProtKB">
        <authorList>
            <consortium name="Ensembl"/>
        </authorList>
    </citation>
    <scope>IDENTIFICATION</scope>
</reference>
<name>A0A4W5LAK7_9TELE</name>
<dbReference type="Ensembl" id="ENSHHUT00000023716.1">
    <property type="protein sequence ID" value="ENSHHUP00000022852.1"/>
    <property type="gene ID" value="ENSHHUG00000014322.1"/>
</dbReference>
<reference evidence="1" key="2">
    <citation type="submission" date="2025-08" db="UniProtKB">
        <authorList>
            <consortium name="Ensembl"/>
        </authorList>
    </citation>
    <scope>IDENTIFICATION</scope>
</reference>
<evidence type="ECO:0000313" key="2">
    <source>
        <dbReference type="Proteomes" id="UP000314982"/>
    </source>
</evidence>
<sequence>MTEVEKMEKDQDTGKRVKLKCLEYEYEAEMEDTYRNSMLKTFRKTLDDGFFPFIIIDAINDRVKYFDQFWSAAKTKGFEVSSCFHILKYKKRCKPYLSICKLAYRLEYMPKPPEWRCGLRHRSAEAPL</sequence>
<dbReference type="GeneTree" id="ENSGT00440000039837"/>
<dbReference type="STRING" id="62062.ENSHHUP00000022852"/>
<keyword evidence="2" id="KW-1185">Reference proteome</keyword>
<dbReference type="Gene3D" id="3.40.50.300">
    <property type="entry name" value="P-loop containing nucleotide triphosphate hydrolases"/>
    <property type="match status" value="1"/>
</dbReference>
<protein>
    <submittedName>
        <fullName evidence="1">Uncharacterized protein</fullName>
    </submittedName>
</protein>